<reference evidence="1 2" key="1">
    <citation type="submission" date="2008-10" db="EMBL/GenBank/DDBJ databases">
        <title>Draft genome sequence of Bacteroides dorei (DSM 17855).</title>
        <authorList>
            <person name="Sudarsanam P."/>
            <person name="Ley R."/>
            <person name="Guruge J."/>
            <person name="Turnbaugh P.J."/>
            <person name="Mahowald M."/>
            <person name="Liep D."/>
            <person name="Gordon J."/>
        </authorList>
    </citation>
    <scope>NUCLEOTIDE SEQUENCE [LARGE SCALE GENOMIC DNA]</scope>
    <source>
        <strain evidence="1 2">DSM 17855</strain>
    </source>
</reference>
<dbReference type="HOGENOM" id="CLU_3265584_0_0_10"/>
<accession>B6VZT9</accession>
<proteinExistence type="predicted"/>
<gene>
    <name evidence="1" type="ORF">BACDOR_02813</name>
</gene>
<dbReference type="Proteomes" id="UP000004849">
    <property type="component" value="Unassembled WGS sequence"/>
</dbReference>
<dbReference type="EMBL" id="ABWZ01000055">
    <property type="protein sequence ID" value="EEB24752.1"/>
    <property type="molecule type" value="Genomic_DNA"/>
</dbReference>
<reference evidence="1 2" key="2">
    <citation type="submission" date="2008-10" db="EMBL/GenBank/DDBJ databases">
        <authorList>
            <person name="Fulton L."/>
            <person name="Clifton S."/>
            <person name="Fulton B."/>
            <person name="Xu J."/>
            <person name="Minx P."/>
            <person name="Pepin K.H."/>
            <person name="Johnson M."/>
            <person name="Thiruvilangam P."/>
            <person name="Bhonagiri V."/>
            <person name="Nash W.E."/>
            <person name="Mardis E.R."/>
            <person name="Wilson R.K."/>
        </authorList>
    </citation>
    <scope>NUCLEOTIDE SEQUENCE [LARGE SCALE GENOMIC DNA]</scope>
    <source>
        <strain evidence="1 2">DSM 17855</strain>
    </source>
</reference>
<organism evidence="1 2">
    <name type="scientific">Phocaeicola dorei DSM 17855</name>
    <dbReference type="NCBI Taxonomy" id="483217"/>
    <lineage>
        <taxon>Bacteria</taxon>
        <taxon>Pseudomonadati</taxon>
        <taxon>Bacteroidota</taxon>
        <taxon>Bacteroidia</taxon>
        <taxon>Bacteroidales</taxon>
        <taxon>Bacteroidaceae</taxon>
        <taxon>Phocaeicola</taxon>
    </lineage>
</organism>
<sequence>MYHRKTLLHYTSYILQVLCFMEAVGATDFYTASSSTVPFDQ</sequence>
<evidence type="ECO:0000313" key="2">
    <source>
        <dbReference type="Proteomes" id="UP000004849"/>
    </source>
</evidence>
<evidence type="ECO:0000313" key="1">
    <source>
        <dbReference type="EMBL" id="EEB24752.1"/>
    </source>
</evidence>
<dbReference type="AlphaFoldDB" id="B6VZT9"/>
<name>B6VZT9_9BACT</name>
<protein>
    <submittedName>
        <fullName evidence="1">Uncharacterized protein</fullName>
    </submittedName>
</protein>